<evidence type="ECO:0000256" key="3">
    <source>
        <dbReference type="ARBA" id="ARBA00022722"/>
    </source>
</evidence>
<keyword evidence="4" id="KW-0255">Endonuclease</keyword>
<dbReference type="InterPro" id="IPR012933">
    <property type="entry name" value="HicA_mRNA_interferase"/>
</dbReference>
<dbReference type="PANTHER" id="PTHR34873">
    <property type="entry name" value="SSR1766 PROTEIN"/>
    <property type="match status" value="1"/>
</dbReference>
<dbReference type="Proteomes" id="UP000218702">
    <property type="component" value="Chromosome"/>
</dbReference>
<dbReference type="GO" id="GO:0003729">
    <property type="term" value="F:mRNA binding"/>
    <property type="evidence" value="ECO:0007669"/>
    <property type="project" value="InterPro"/>
</dbReference>
<dbReference type="Gene3D" id="3.30.920.30">
    <property type="entry name" value="Hypothetical protein"/>
    <property type="match status" value="1"/>
</dbReference>
<keyword evidence="5" id="KW-0378">Hydrolase</keyword>
<name>A0A1Z4V343_9CYAN</name>
<keyword evidence="2" id="KW-1277">Toxin-antitoxin system</keyword>
<dbReference type="KEGG" id="dcm:NIES806_20580"/>
<organism evidence="8 9">
    <name type="scientific">Dolichospermum compactum NIES-806</name>
    <dbReference type="NCBI Taxonomy" id="1973481"/>
    <lineage>
        <taxon>Bacteria</taxon>
        <taxon>Bacillati</taxon>
        <taxon>Cyanobacteriota</taxon>
        <taxon>Cyanophyceae</taxon>
        <taxon>Nostocales</taxon>
        <taxon>Aphanizomenonaceae</taxon>
        <taxon>Dolichospermum</taxon>
        <taxon>Dolichospermum compactum</taxon>
    </lineage>
</organism>
<dbReference type="PANTHER" id="PTHR34873:SF3">
    <property type="entry name" value="ADDICTION MODULE TOXIN, HICA FAMILY"/>
    <property type="match status" value="1"/>
</dbReference>
<evidence type="ECO:0000256" key="2">
    <source>
        <dbReference type="ARBA" id="ARBA00022649"/>
    </source>
</evidence>
<evidence type="ECO:0000256" key="6">
    <source>
        <dbReference type="ARBA" id="ARBA00022884"/>
    </source>
</evidence>
<keyword evidence="3" id="KW-0540">Nuclease</keyword>
<dbReference type="SUPFAM" id="SSF54786">
    <property type="entry name" value="YcfA/nrd intein domain"/>
    <property type="match status" value="1"/>
</dbReference>
<evidence type="ECO:0008006" key="10">
    <source>
        <dbReference type="Google" id="ProtNLM"/>
    </source>
</evidence>
<evidence type="ECO:0000256" key="7">
    <source>
        <dbReference type="ARBA" id="ARBA00023016"/>
    </source>
</evidence>
<reference evidence="8 9" key="1">
    <citation type="submission" date="2017-06" db="EMBL/GenBank/DDBJ databases">
        <title>Genome sequencing of cyanobaciteial culture collection at National Institute for Environmental Studies (NIES).</title>
        <authorList>
            <person name="Hirose Y."/>
            <person name="Shimura Y."/>
            <person name="Fujisawa T."/>
            <person name="Nakamura Y."/>
            <person name="Kawachi M."/>
        </authorList>
    </citation>
    <scope>NUCLEOTIDE SEQUENCE [LARGE SCALE GENOMIC DNA]</scope>
    <source>
        <strain evidence="8 9">NIES-806</strain>
    </source>
</reference>
<dbReference type="EMBL" id="AP018316">
    <property type="protein sequence ID" value="BAZ85854.1"/>
    <property type="molecule type" value="Genomic_DNA"/>
</dbReference>
<keyword evidence="7" id="KW-0346">Stress response</keyword>
<dbReference type="AlphaFoldDB" id="A0A1Z4V343"/>
<sequence>MKVRAVIQRLEADGWYLARTRGSHRQFKHPDKLGIVTVSGKPNIDVPIGTLKSIWKQAQLEEE</sequence>
<dbReference type="Pfam" id="PF07927">
    <property type="entry name" value="HicA_toxin"/>
    <property type="match status" value="1"/>
</dbReference>
<proteinExistence type="inferred from homology"/>
<dbReference type="RefSeq" id="WP_096666998.1">
    <property type="nucleotide sequence ID" value="NZ_AP018316.1"/>
</dbReference>
<evidence type="ECO:0000313" key="9">
    <source>
        <dbReference type="Proteomes" id="UP000218702"/>
    </source>
</evidence>
<gene>
    <name evidence="8" type="ORF">NIES806_20580</name>
</gene>
<dbReference type="GO" id="GO:0016787">
    <property type="term" value="F:hydrolase activity"/>
    <property type="evidence" value="ECO:0007669"/>
    <property type="project" value="UniProtKB-KW"/>
</dbReference>
<keyword evidence="9" id="KW-1185">Reference proteome</keyword>
<accession>A0A1Z4V343</accession>
<evidence type="ECO:0000256" key="1">
    <source>
        <dbReference type="ARBA" id="ARBA00006620"/>
    </source>
</evidence>
<dbReference type="InterPro" id="IPR038570">
    <property type="entry name" value="HicA_sf"/>
</dbReference>
<evidence type="ECO:0000313" key="8">
    <source>
        <dbReference type="EMBL" id="BAZ85854.1"/>
    </source>
</evidence>
<keyword evidence="6" id="KW-0694">RNA-binding</keyword>
<dbReference type="OrthoDB" id="9811409at2"/>
<evidence type="ECO:0000256" key="5">
    <source>
        <dbReference type="ARBA" id="ARBA00022801"/>
    </source>
</evidence>
<protein>
    <recommendedName>
        <fullName evidence="10">YcfA family protein</fullName>
    </recommendedName>
</protein>
<evidence type="ECO:0000256" key="4">
    <source>
        <dbReference type="ARBA" id="ARBA00022759"/>
    </source>
</evidence>
<dbReference type="GO" id="GO:0004519">
    <property type="term" value="F:endonuclease activity"/>
    <property type="evidence" value="ECO:0007669"/>
    <property type="project" value="UniProtKB-KW"/>
</dbReference>
<comment type="similarity">
    <text evidence="1">Belongs to the HicA mRNA interferase family.</text>
</comment>